<evidence type="ECO:0000256" key="2">
    <source>
        <dbReference type="ARBA" id="ARBA00017767"/>
    </source>
</evidence>
<protein>
    <recommendedName>
        <fullName evidence="2 3">Vacuolar protein sorting-associated protein 29</fullName>
    </recommendedName>
</protein>
<sequence length="219" mass="23110">MLVGLVSDTHGVYDPALAAHFAGADAILHAGDVGSHGGHAAVLARLRELCPAVHCVRGNVDDDAAALQDLPDSLLLTLAGWRVLLVHILADAAAAVQRYQPDIVLHGHSHQYSVEEVEAPQGGVMLRVNPGSAGPARFKLKRTAALLTLPPKDSGERPQVQRIELAAKAPPRLPEACRPKKQAASAAAGSWRPGGYIGSRQRQRSRTATAAGAQKRLRV</sequence>
<evidence type="ECO:0000256" key="1">
    <source>
        <dbReference type="ARBA" id="ARBA00005945"/>
    </source>
</evidence>
<dbReference type="SUPFAM" id="SSF56300">
    <property type="entry name" value="Metallo-dependent phosphatases"/>
    <property type="match status" value="1"/>
</dbReference>
<dbReference type="EMBL" id="JADXDR010000259">
    <property type="protein sequence ID" value="KAI7835485.1"/>
    <property type="molecule type" value="Genomic_DNA"/>
</dbReference>
<dbReference type="Gene3D" id="3.60.21.10">
    <property type="match status" value="1"/>
</dbReference>
<dbReference type="Proteomes" id="UP001205105">
    <property type="component" value="Unassembled WGS sequence"/>
</dbReference>
<accession>A0AAD5DHE7</accession>
<proteinExistence type="inferred from homology"/>
<evidence type="ECO:0000313" key="6">
    <source>
        <dbReference type="EMBL" id="KAI7835485.1"/>
    </source>
</evidence>
<evidence type="ECO:0000259" key="5">
    <source>
        <dbReference type="Pfam" id="PF12850"/>
    </source>
</evidence>
<evidence type="ECO:0000256" key="3">
    <source>
        <dbReference type="RuleBase" id="RU362040"/>
    </source>
</evidence>
<evidence type="ECO:0000313" key="7">
    <source>
        <dbReference type="Proteomes" id="UP001205105"/>
    </source>
</evidence>
<comment type="similarity">
    <text evidence="1 3">Belongs to the VPS29 family.</text>
</comment>
<feature type="region of interest" description="Disordered" evidence="4">
    <location>
        <begin position="174"/>
        <end position="219"/>
    </location>
</feature>
<gene>
    <name evidence="6" type="ORF">COHA_010618</name>
</gene>
<comment type="caution">
    <text evidence="6">The sequence shown here is derived from an EMBL/GenBank/DDBJ whole genome shotgun (WGS) entry which is preliminary data.</text>
</comment>
<reference evidence="6" key="1">
    <citation type="submission" date="2020-11" db="EMBL/GenBank/DDBJ databases">
        <title>Chlorella ohadii genome sequencing and assembly.</title>
        <authorList>
            <person name="Murik O."/>
            <person name="Treves H."/>
            <person name="Kedem I."/>
            <person name="Shotland Y."/>
            <person name="Kaplan A."/>
        </authorList>
    </citation>
    <scope>NUCLEOTIDE SEQUENCE</scope>
    <source>
        <strain evidence="6">1</strain>
    </source>
</reference>
<feature type="domain" description="Calcineurin-like phosphoesterase" evidence="5">
    <location>
        <begin position="1"/>
        <end position="149"/>
    </location>
</feature>
<organism evidence="6 7">
    <name type="scientific">Chlorella ohadii</name>
    <dbReference type="NCBI Taxonomy" id="2649997"/>
    <lineage>
        <taxon>Eukaryota</taxon>
        <taxon>Viridiplantae</taxon>
        <taxon>Chlorophyta</taxon>
        <taxon>core chlorophytes</taxon>
        <taxon>Trebouxiophyceae</taxon>
        <taxon>Chlorellales</taxon>
        <taxon>Chlorellaceae</taxon>
        <taxon>Chlorella clade</taxon>
        <taxon>Chlorella</taxon>
    </lineage>
</organism>
<dbReference type="PANTHER" id="PTHR11124">
    <property type="entry name" value="VACUOLAR SORTING PROTEIN VPS29"/>
    <property type="match status" value="1"/>
</dbReference>
<keyword evidence="7" id="KW-1185">Reference proteome</keyword>
<dbReference type="InterPro" id="IPR029052">
    <property type="entry name" value="Metallo-depent_PP-like"/>
</dbReference>
<dbReference type="NCBIfam" id="TIGR00040">
    <property type="entry name" value="yfcE"/>
    <property type="match status" value="1"/>
</dbReference>
<dbReference type="InterPro" id="IPR000979">
    <property type="entry name" value="Phosphodiesterase_MJ0936/Vps29"/>
</dbReference>
<evidence type="ECO:0000256" key="4">
    <source>
        <dbReference type="SAM" id="MobiDB-lite"/>
    </source>
</evidence>
<dbReference type="Pfam" id="PF12850">
    <property type="entry name" value="Metallophos_2"/>
    <property type="match status" value="1"/>
</dbReference>
<name>A0AAD5DHE7_9CHLO</name>
<dbReference type="AlphaFoldDB" id="A0AAD5DHE7"/>
<dbReference type="InterPro" id="IPR024654">
    <property type="entry name" value="Calcineurin-like_PHP_lpxH"/>
</dbReference>